<protein>
    <recommendedName>
        <fullName evidence="2">PiggyBac transposable element-derived protein domain-containing protein</fullName>
    </recommendedName>
</protein>
<proteinExistence type="predicted"/>
<evidence type="ECO:0000256" key="1">
    <source>
        <dbReference type="SAM" id="Phobius"/>
    </source>
</evidence>
<dbReference type="AlphaFoldDB" id="A0A9D4ENR2"/>
<dbReference type="EMBL" id="JAIWYP010000008">
    <property type="protein sequence ID" value="KAH3782834.1"/>
    <property type="molecule type" value="Genomic_DNA"/>
</dbReference>
<feature type="transmembrane region" description="Helical" evidence="1">
    <location>
        <begin position="26"/>
        <end position="47"/>
    </location>
</feature>
<reference evidence="3" key="2">
    <citation type="submission" date="2020-11" db="EMBL/GenBank/DDBJ databases">
        <authorList>
            <person name="McCartney M.A."/>
            <person name="Auch B."/>
            <person name="Kono T."/>
            <person name="Mallez S."/>
            <person name="Becker A."/>
            <person name="Gohl D.M."/>
            <person name="Silverstein K.A.T."/>
            <person name="Koren S."/>
            <person name="Bechman K.B."/>
            <person name="Herman A."/>
            <person name="Abrahante J.E."/>
            <person name="Garbe J."/>
        </authorList>
    </citation>
    <scope>NUCLEOTIDE SEQUENCE</scope>
    <source>
        <strain evidence="3">Duluth1</strain>
        <tissue evidence="3">Whole animal</tissue>
    </source>
</reference>
<gene>
    <name evidence="3" type="ORF">DPMN_160754</name>
</gene>
<evidence type="ECO:0000313" key="4">
    <source>
        <dbReference type="Proteomes" id="UP000828390"/>
    </source>
</evidence>
<dbReference type="PANTHER" id="PTHR46599:SF3">
    <property type="entry name" value="PIGGYBAC TRANSPOSABLE ELEMENT-DERIVED PROTEIN 4"/>
    <property type="match status" value="1"/>
</dbReference>
<evidence type="ECO:0000313" key="3">
    <source>
        <dbReference type="EMBL" id="KAH3782834.1"/>
    </source>
</evidence>
<dbReference type="Proteomes" id="UP000828390">
    <property type="component" value="Unassembled WGS sequence"/>
</dbReference>
<evidence type="ECO:0000259" key="2">
    <source>
        <dbReference type="Pfam" id="PF13843"/>
    </source>
</evidence>
<organism evidence="3 4">
    <name type="scientific">Dreissena polymorpha</name>
    <name type="common">Zebra mussel</name>
    <name type="synonym">Mytilus polymorpha</name>
    <dbReference type="NCBI Taxonomy" id="45954"/>
    <lineage>
        <taxon>Eukaryota</taxon>
        <taxon>Metazoa</taxon>
        <taxon>Spiralia</taxon>
        <taxon>Lophotrochozoa</taxon>
        <taxon>Mollusca</taxon>
        <taxon>Bivalvia</taxon>
        <taxon>Autobranchia</taxon>
        <taxon>Heteroconchia</taxon>
        <taxon>Euheterodonta</taxon>
        <taxon>Imparidentia</taxon>
        <taxon>Neoheterodontei</taxon>
        <taxon>Myida</taxon>
        <taxon>Dreissenoidea</taxon>
        <taxon>Dreissenidae</taxon>
        <taxon>Dreissena</taxon>
    </lineage>
</organism>
<comment type="caution">
    <text evidence="3">The sequence shown here is derived from an EMBL/GenBank/DDBJ whole genome shotgun (WGS) entry which is preliminary data.</text>
</comment>
<dbReference type="InterPro" id="IPR029526">
    <property type="entry name" value="PGBD"/>
</dbReference>
<keyword evidence="1" id="KW-0812">Transmembrane</keyword>
<name>A0A9D4ENR2_DREPO</name>
<dbReference type="PANTHER" id="PTHR46599">
    <property type="entry name" value="PIGGYBAC TRANSPOSABLE ELEMENT-DERIVED PROTEIN 4"/>
    <property type="match status" value="1"/>
</dbReference>
<accession>A0A9D4ENR2</accession>
<keyword evidence="4" id="KW-1185">Reference proteome</keyword>
<keyword evidence="1" id="KW-1133">Transmembrane helix</keyword>
<sequence length="110" mass="12581">MREFTEQSGPQLEGKVDRATGTLLDYFFILFPLALLQLLVVHTNAYATFCMARDGPDSSWAEVTETEMGAFLSINILMGIVQMPMTDMYWSSDMFFELPGVQMTMTRNRY</sequence>
<reference evidence="3" key="1">
    <citation type="journal article" date="2019" name="bioRxiv">
        <title>The Genome of the Zebra Mussel, Dreissena polymorpha: A Resource for Invasive Species Research.</title>
        <authorList>
            <person name="McCartney M.A."/>
            <person name="Auch B."/>
            <person name="Kono T."/>
            <person name="Mallez S."/>
            <person name="Zhang Y."/>
            <person name="Obille A."/>
            <person name="Becker A."/>
            <person name="Abrahante J.E."/>
            <person name="Garbe J."/>
            <person name="Badalamenti J.P."/>
            <person name="Herman A."/>
            <person name="Mangelson H."/>
            <person name="Liachko I."/>
            <person name="Sullivan S."/>
            <person name="Sone E.D."/>
            <person name="Koren S."/>
            <person name="Silverstein K.A.T."/>
            <person name="Beckman K.B."/>
            <person name="Gohl D.M."/>
        </authorList>
    </citation>
    <scope>NUCLEOTIDE SEQUENCE</scope>
    <source>
        <strain evidence="3">Duluth1</strain>
        <tissue evidence="3">Whole animal</tissue>
    </source>
</reference>
<dbReference type="Pfam" id="PF13843">
    <property type="entry name" value="DDE_Tnp_1_7"/>
    <property type="match status" value="1"/>
</dbReference>
<feature type="domain" description="PiggyBac transposable element-derived protein" evidence="2">
    <location>
        <begin position="25"/>
        <end position="110"/>
    </location>
</feature>
<keyword evidence="1" id="KW-0472">Membrane</keyword>